<evidence type="ECO:0000256" key="1">
    <source>
        <dbReference type="ARBA" id="ARBA00004123"/>
    </source>
</evidence>
<evidence type="ECO:0000256" key="7">
    <source>
        <dbReference type="SAM" id="MobiDB-lite"/>
    </source>
</evidence>
<dbReference type="PANTHER" id="PTHR28680">
    <property type="entry name" value="CENTROMERE PROTEIN X"/>
    <property type="match status" value="1"/>
</dbReference>
<dbReference type="GO" id="GO:0003677">
    <property type="term" value="F:DNA binding"/>
    <property type="evidence" value="ECO:0007669"/>
    <property type="project" value="UniProtKB-KW"/>
</dbReference>
<keyword evidence="9" id="KW-1185">Reference proteome</keyword>
<keyword evidence="6" id="KW-0539">Nucleus</keyword>
<feature type="compositionally biased region" description="Polar residues" evidence="7">
    <location>
        <begin position="1"/>
        <end position="10"/>
    </location>
</feature>
<gene>
    <name evidence="8" type="ORF">P154DRAFT_538587</name>
</gene>
<dbReference type="GO" id="GO:0006281">
    <property type="term" value="P:DNA repair"/>
    <property type="evidence" value="ECO:0007669"/>
    <property type="project" value="UniProtKB-KW"/>
</dbReference>
<accession>A0A6A5W1D0</accession>
<proteinExistence type="inferred from homology"/>
<dbReference type="Proteomes" id="UP000799779">
    <property type="component" value="Unassembled WGS sequence"/>
</dbReference>
<evidence type="ECO:0000256" key="5">
    <source>
        <dbReference type="ARBA" id="ARBA00023204"/>
    </source>
</evidence>
<keyword evidence="4" id="KW-0238">DNA-binding</keyword>
<name>A0A6A5W1D0_9PLEO</name>
<dbReference type="InterPro" id="IPR009072">
    <property type="entry name" value="Histone-fold"/>
</dbReference>
<dbReference type="CDD" id="cd22921">
    <property type="entry name" value="HFD_CENP-X"/>
    <property type="match status" value="1"/>
</dbReference>
<dbReference type="Gene3D" id="1.10.20.10">
    <property type="entry name" value="Histone, subunit A"/>
    <property type="match status" value="1"/>
</dbReference>
<dbReference type="PANTHER" id="PTHR28680:SF1">
    <property type="entry name" value="CENTROMERE PROTEIN X"/>
    <property type="match status" value="1"/>
</dbReference>
<keyword evidence="5" id="KW-0234">DNA repair</keyword>
<sequence length="166" mass="18317">MPPKATNASQRKGPAFKPPRPIRSNSQTTNTTTKRVPAKNAAPPPRNSINIPTLISSSDDDVGADDDPSASEGDEEMEDAPDVSNLQPPKELVPKKLLSRLLYEGFEDQSMKINQGAFDLFAMYIDTFVREAIARAHYDKEKTGDDDGFLQVEDLEKLAPKLVLDF</sequence>
<evidence type="ECO:0000313" key="9">
    <source>
        <dbReference type="Proteomes" id="UP000799779"/>
    </source>
</evidence>
<dbReference type="InterPro" id="IPR018552">
    <property type="entry name" value="CENP-X"/>
</dbReference>
<comment type="subcellular location">
    <subcellularLocation>
        <location evidence="1">Nucleus</location>
    </subcellularLocation>
</comment>
<dbReference type="GO" id="GO:0051382">
    <property type="term" value="P:kinetochore assembly"/>
    <property type="evidence" value="ECO:0007669"/>
    <property type="project" value="InterPro"/>
</dbReference>
<evidence type="ECO:0000256" key="2">
    <source>
        <dbReference type="ARBA" id="ARBA00009359"/>
    </source>
</evidence>
<dbReference type="GO" id="GO:0031297">
    <property type="term" value="P:replication fork processing"/>
    <property type="evidence" value="ECO:0007669"/>
    <property type="project" value="TreeGrafter"/>
</dbReference>
<reference evidence="8" key="1">
    <citation type="journal article" date="2020" name="Stud. Mycol.">
        <title>101 Dothideomycetes genomes: a test case for predicting lifestyles and emergence of pathogens.</title>
        <authorList>
            <person name="Haridas S."/>
            <person name="Albert R."/>
            <person name="Binder M."/>
            <person name="Bloem J."/>
            <person name="Labutti K."/>
            <person name="Salamov A."/>
            <person name="Andreopoulos B."/>
            <person name="Baker S."/>
            <person name="Barry K."/>
            <person name="Bills G."/>
            <person name="Bluhm B."/>
            <person name="Cannon C."/>
            <person name="Castanera R."/>
            <person name="Culley D."/>
            <person name="Daum C."/>
            <person name="Ezra D."/>
            <person name="Gonzalez J."/>
            <person name="Henrissat B."/>
            <person name="Kuo A."/>
            <person name="Liang C."/>
            <person name="Lipzen A."/>
            <person name="Lutzoni F."/>
            <person name="Magnuson J."/>
            <person name="Mondo S."/>
            <person name="Nolan M."/>
            <person name="Ohm R."/>
            <person name="Pangilinan J."/>
            <person name="Park H.-J."/>
            <person name="Ramirez L."/>
            <person name="Alfaro M."/>
            <person name="Sun H."/>
            <person name="Tritt A."/>
            <person name="Yoshinaga Y."/>
            <person name="Zwiers L.-H."/>
            <person name="Turgeon B."/>
            <person name="Goodwin S."/>
            <person name="Spatafora J."/>
            <person name="Crous P."/>
            <person name="Grigoriev I."/>
        </authorList>
    </citation>
    <scope>NUCLEOTIDE SEQUENCE</scope>
    <source>
        <strain evidence="8">CBS 123094</strain>
    </source>
</reference>
<evidence type="ECO:0000256" key="3">
    <source>
        <dbReference type="ARBA" id="ARBA00022763"/>
    </source>
</evidence>
<protein>
    <recommendedName>
        <fullName evidence="10">Centromere protein X</fullName>
    </recommendedName>
</protein>
<dbReference type="EMBL" id="ML977634">
    <property type="protein sequence ID" value="KAF1995732.1"/>
    <property type="molecule type" value="Genomic_DNA"/>
</dbReference>
<feature type="compositionally biased region" description="Acidic residues" evidence="7">
    <location>
        <begin position="58"/>
        <end position="81"/>
    </location>
</feature>
<dbReference type="AlphaFoldDB" id="A0A6A5W1D0"/>
<feature type="region of interest" description="Disordered" evidence="7">
    <location>
        <begin position="1"/>
        <end position="91"/>
    </location>
</feature>
<dbReference type="OrthoDB" id="2500381at2759"/>
<evidence type="ECO:0008006" key="10">
    <source>
        <dbReference type="Google" id="ProtNLM"/>
    </source>
</evidence>
<dbReference type="GO" id="GO:0000712">
    <property type="term" value="P:resolution of meiotic recombination intermediates"/>
    <property type="evidence" value="ECO:0007669"/>
    <property type="project" value="TreeGrafter"/>
</dbReference>
<evidence type="ECO:0000256" key="6">
    <source>
        <dbReference type="ARBA" id="ARBA00023242"/>
    </source>
</evidence>
<evidence type="ECO:0000256" key="4">
    <source>
        <dbReference type="ARBA" id="ARBA00023125"/>
    </source>
</evidence>
<keyword evidence="3" id="KW-0227">DNA damage</keyword>
<dbReference type="Pfam" id="PF09415">
    <property type="entry name" value="CENP-X"/>
    <property type="match status" value="1"/>
</dbReference>
<dbReference type="GO" id="GO:0046982">
    <property type="term" value="F:protein heterodimerization activity"/>
    <property type="evidence" value="ECO:0007669"/>
    <property type="project" value="InterPro"/>
</dbReference>
<dbReference type="GO" id="GO:0071821">
    <property type="term" value="C:FANCM-MHF complex"/>
    <property type="evidence" value="ECO:0007669"/>
    <property type="project" value="TreeGrafter"/>
</dbReference>
<organism evidence="8 9">
    <name type="scientific">Amniculicola lignicola CBS 123094</name>
    <dbReference type="NCBI Taxonomy" id="1392246"/>
    <lineage>
        <taxon>Eukaryota</taxon>
        <taxon>Fungi</taxon>
        <taxon>Dikarya</taxon>
        <taxon>Ascomycota</taxon>
        <taxon>Pezizomycotina</taxon>
        <taxon>Dothideomycetes</taxon>
        <taxon>Pleosporomycetidae</taxon>
        <taxon>Pleosporales</taxon>
        <taxon>Amniculicolaceae</taxon>
        <taxon>Amniculicola</taxon>
    </lineage>
</organism>
<comment type="similarity">
    <text evidence="2">Belongs to the CENP-X/MHF2 family.</text>
</comment>
<feature type="compositionally biased region" description="Polar residues" evidence="7">
    <location>
        <begin position="23"/>
        <end position="34"/>
    </location>
</feature>
<evidence type="ECO:0000313" key="8">
    <source>
        <dbReference type="EMBL" id="KAF1995732.1"/>
    </source>
</evidence>